<dbReference type="PANTHER" id="PTHR14454">
    <property type="entry name" value="GRB2-ASSOCIATED AND REGULATOR OF MAPK PROTEIN FAMILY MEMBER"/>
    <property type="match status" value="1"/>
</dbReference>
<gene>
    <name evidence="2" type="ORF">NP493_117g07034</name>
</gene>
<dbReference type="Gene3D" id="1.10.150.50">
    <property type="entry name" value="Transcription Factor, Ets-1"/>
    <property type="match status" value="1"/>
</dbReference>
<name>A0AAD9UGQ6_RIDPI</name>
<keyword evidence="3" id="KW-1185">Reference proteome</keyword>
<sequence>MTHEKKFKWSDEDYSMREFVDIFSNRLPLIIFITEGWSGRDEDHTYSGDEIFRIAAIKRQRRIVAKHESEYFVSIPTNINRKVDIFFPRGKVMRSASMDDLVSALAVHNDRDGPMWMMFENDETVPFTFASDEGAEISFGKMRVIDVYDERYLVGHSVWHGRIYSPVLPRAIPVYMTLQVALSVGLVEGTEEDYHKVLADIEEQMKDGITEVGDYDEVMLFPHDVSGSDYEYVRPCSWAPGILSGASCKTELPGMTSSPAYPSLVGSASPQRSNVYKLPPRKSKPLPPDPPAKDPPVEGRPHARVVPVKRREAPATPKRSSVTEHSGGQPPLPLRSPTMRGALSVAVCASPPSPPAQPRSTHDVTSEDDDEDYTVEEDEPLYDDLSQSTSGPVPNATRSNEYKSLADVPADIRTLTTEQLASCMRMLKIAEPCICAFREKDVDGEILVSIDETILVEEFTFGRFDAIKLMKFAKESYRRKVP</sequence>
<protein>
    <recommendedName>
        <fullName evidence="4">SAM domain-containing protein</fullName>
    </recommendedName>
</protein>
<dbReference type="InterPro" id="IPR013761">
    <property type="entry name" value="SAM/pointed_sf"/>
</dbReference>
<accession>A0AAD9UGQ6</accession>
<dbReference type="InterPro" id="IPR052281">
    <property type="entry name" value="GAREM"/>
</dbReference>
<dbReference type="Proteomes" id="UP001209878">
    <property type="component" value="Unassembled WGS sequence"/>
</dbReference>
<dbReference type="AlphaFoldDB" id="A0AAD9UGQ6"/>
<dbReference type="EMBL" id="JAODUO010000120">
    <property type="protein sequence ID" value="KAK2188883.1"/>
    <property type="molecule type" value="Genomic_DNA"/>
</dbReference>
<reference evidence="2" key="1">
    <citation type="journal article" date="2023" name="Mol. Biol. Evol.">
        <title>Third-Generation Sequencing Reveals the Adaptive Role of the Epigenome in Three Deep-Sea Polychaetes.</title>
        <authorList>
            <person name="Perez M."/>
            <person name="Aroh O."/>
            <person name="Sun Y."/>
            <person name="Lan Y."/>
            <person name="Juniper S.K."/>
            <person name="Young C.R."/>
            <person name="Angers B."/>
            <person name="Qian P.Y."/>
        </authorList>
    </citation>
    <scope>NUCLEOTIDE SEQUENCE</scope>
    <source>
        <strain evidence="2">R07B-5</strain>
    </source>
</reference>
<feature type="compositionally biased region" description="Acidic residues" evidence="1">
    <location>
        <begin position="366"/>
        <end position="382"/>
    </location>
</feature>
<dbReference type="PANTHER" id="PTHR14454:SF11">
    <property type="entry name" value="SERRANO, ISOFORM F"/>
    <property type="match status" value="1"/>
</dbReference>
<organism evidence="2 3">
    <name type="scientific">Ridgeia piscesae</name>
    <name type="common">Tubeworm</name>
    <dbReference type="NCBI Taxonomy" id="27915"/>
    <lineage>
        <taxon>Eukaryota</taxon>
        <taxon>Metazoa</taxon>
        <taxon>Spiralia</taxon>
        <taxon>Lophotrochozoa</taxon>
        <taxon>Annelida</taxon>
        <taxon>Polychaeta</taxon>
        <taxon>Sedentaria</taxon>
        <taxon>Canalipalpata</taxon>
        <taxon>Sabellida</taxon>
        <taxon>Siboglinidae</taxon>
        <taxon>Ridgeia</taxon>
    </lineage>
</organism>
<feature type="compositionally biased region" description="Polar residues" evidence="1">
    <location>
        <begin position="263"/>
        <end position="274"/>
    </location>
</feature>
<feature type="compositionally biased region" description="Polar residues" evidence="1">
    <location>
        <begin position="385"/>
        <end position="399"/>
    </location>
</feature>
<feature type="region of interest" description="Disordered" evidence="1">
    <location>
        <begin position="263"/>
        <end position="401"/>
    </location>
</feature>
<evidence type="ECO:0008006" key="4">
    <source>
        <dbReference type="Google" id="ProtNLM"/>
    </source>
</evidence>
<dbReference type="SUPFAM" id="SSF47769">
    <property type="entry name" value="SAM/Pointed domain"/>
    <property type="match status" value="1"/>
</dbReference>
<evidence type="ECO:0000256" key="1">
    <source>
        <dbReference type="SAM" id="MobiDB-lite"/>
    </source>
</evidence>
<evidence type="ECO:0000313" key="3">
    <source>
        <dbReference type="Proteomes" id="UP001209878"/>
    </source>
</evidence>
<feature type="compositionally biased region" description="Basic and acidic residues" evidence="1">
    <location>
        <begin position="291"/>
        <end position="301"/>
    </location>
</feature>
<comment type="caution">
    <text evidence="2">The sequence shown here is derived from an EMBL/GenBank/DDBJ whole genome shotgun (WGS) entry which is preliminary data.</text>
</comment>
<proteinExistence type="predicted"/>
<evidence type="ECO:0000313" key="2">
    <source>
        <dbReference type="EMBL" id="KAK2188883.1"/>
    </source>
</evidence>